<evidence type="ECO:0000313" key="3">
    <source>
        <dbReference type="Proteomes" id="UP000593573"/>
    </source>
</evidence>
<feature type="region of interest" description="Disordered" evidence="1">
    <location>
        <begin position="1"/>
        <end position="22"/>
    </location>
</feature>
<keyword evidence="3" id="KW-1185">Reference proteome</keyword>
<protein>
    <submittedName>
        <fullName evidence="2">Uncharacterized protein</fullName>
    </submittedName>
</protein>
<evidence type="ECO:0000256" key="1">
    <source>
        <dbReference type="SAM" id="MobiDB-lite"/>
    </source>
</evidence>
<dbReference type="Proteomes" id="UP000593573">
    <property type="component" value="Unassembled WGS sequence"/>
</dbReference>
<sequence length="22" mass="2525">MQKAWRTAFGLSPESKKFSHTS</sequence>
<reference evidence="2 3" key="1">
    <citation type="journal article" date="2019" name="Genome Biol. Evol.">
        <title>Insights into the evolution of the New World diploid cottons (Gossypium, subgenus Houzingenia) based on genome sequencing.</title>
        <authorList>
            <person name="Grover C.E."/>
            <person name="Arick M.A. 2nd"/>
            <person name="Thrash A."/>
            <person name="Conover J.L."/>
            <person name="Sanders W.S."/>
            <person name="Peterson D.G."/>
            <person name="Frelichowski J.E."/>
            <person name="Scheffler J.A."/>
            <person name="Scheffler B.E."/>
            <person name="Wendel J.F."/>
        </authorList>
    </citation>
    <scope>NUCLEOTIDE SEQUENCE [LARGE SCALE GENOMIC DNA]</scope>
    <source>
        <strain evidence="2">57</strain>
        <tissue evidence="2">Leaf</tissue>
    </source>
</reference>
<dbReference type="AlphaFoldDB" id="A0A7J8UZD5"/>
<accession>A0A7J8UZD5</accession>
<proteinExistence type="predicted"/>
<evidence type="ECO:0000313" key="2">
    <source>
        <dbReference type="EMBL" id="MBA0655760.1"/>
    </source>
</evidence>
<name>A0A7J8UZD5_9ROSI</name>
<gene>
    <name evidence="2" type="ORF">Goklo_008196</name>
</gene>
<organism evidence="2 3">
    <name type="scientific">Gossypium klotzschianum</name>
    <dbReference type="NCBI Taxonomy" id="34286"/>
    <lineage>
        <taxon>Eukaryota</taxon>
        <taxon>Viridiplantae</taxon>
        <taxon>Streptophyta</taxon>
        <taxon>Embryophyta</taxon>
        <taxon>Tracheophyta</taxon>
        <taxon>Spermatophyta</taxon>
        <taxon>Magnoliopsida</taxon>
        <taxon>eudicotyledons</taxon>
        <taxon>Gunneridae</taxon>
        <taxon>Pentapetalae</taxon>
        <taxon>rosids</taxon>
        <taxon>malvids</taxon>
        <taxon>Malvales</taxon>
        <taxon>Malvaceae</taxon>
        <taxon>Malvoideae</taxon>
        <taxon>Gossypium</taxon>
    </lineage>
</organism>
<comment type="caution">
    <text evidence="2">The sequence shown here is derived from an EMBL/GenBank/DDBJ whole genome shotgun (WGS) entry which is preliminary data.</text>
</comment>
<dbReference type="EMBL" id="JABFAB010000008">
    <property type="protein sequence ID" value="MBA0655760.1"/>
    <property type="molecule type" value="Genomic_DNA"/>
</dbReference>